<sequence length="323" mass="39064">MSGGPCILVASHMTKVDRIPLLMETLHSLIQQTYTTPIYLSISFEDNEIRDSFIQTVSENETINAFPYLWILMRRTKTPQMRHFALLFPEITEKNYEWIFFSDDDDIYDKDRVKVFMEAIELEKQHQQTQQEQEQRPIAGVYESSFGKEHREQRHEYWCYCLNIETLRRFYLAIHSYEDIVNHQCCDVLLGEYLRRMNDDQIFIRICEQYYHYRVENNEDSVTAKIQKSRSTWVPKPPSIGDPKFSEYIIELDDYLYENIELYFHDAYLRTLIGQSFDTILQYEFKEDYPLITYLDEVHIYKLKTFFLYIQKVCNELYDIKIE</sequence>
<protein>
    <recommendedName>
        <fullName evidence="2">Glycosyltransferase 2-like domain-containing protein</fullName>
    </recommendedName>
</protein>
<evidence type="ECO:0000313" key="1">
    <source>
        <dbReference type="EMBL" id="QHS82667.1"/>
    </source>
</evidence>
<organism evidence="1">
    <name type="scientific">viral metagenome</name>
    <dbReference type="NCBI Taxonomy" id="1070528"/>
    <lineage>
        <taxon>unclassified sequences</taxon>
        <taxon>metagenomes</taxon>
        <taxon>organismal metagenomes</taxon>
    </lineage>
</organism>
<dbReference type="InterPro" id="IPR029044">
    <property type="entry name" value="Nucleotide-diphossugar_trans"/>
</dbReference>
<accession>A0A6C0ARW7</accession>
<name>A0A6C0ARW7_9ZZZZ</name>
<proteinExistence type="predicted"/>
<dbReference type="AlphaFoldDB" id="A0A6C0ARW7"/>
<dbReference type="SUPFAM" id="SSF53448">
    <property type="entry name" value="Nucleotide-diphospho-sugar transferases"/>
    <property type="match status" value="1"/>
</dbReference>
<reference evidence="1" key="1">
    <citation type="journal article" date="2020" name="Nature">
        <title>Giant virus diversity and host interactions through global metagenomics.</title>
        <authorList>
            <person name="Schulz F."/>
            <person name="Roux S."/>
            <person name="Paez-Espino D."/>
            <person name="Jungbluth S."/>
            <person name="Walsh D.A."/>
            <person name="Denef V.J."/>
            <person name="McMahon K.D."/>
            <person name="Konstantinidis K.T."/>
            <person name="Eloe-Fadrosh E.A."/>
            <person name="Kyrpides N.C."/>
            <person name="Woyke T."/>
        </authorList>
    </citation>
    <scope>NUCLEOTIDE SEQUENCE</scope>
    <source>
        <strain evidence="1">GVMAG-S-1101171-111</strain>
    </source>
</reference>
<dbReference type="EMBL" id="MN740804">
    <property type="protein sequence ID" value="QHS82667.1"/>
    <property type="molecule type" value="Genomic_DNA"/>
</dbReference>
<evidence type="ECO:0008006" key="2">
    <source>
        <dbReference type="Google" id="ProtNLM"/>
    </source>
</evidence>